<accession>A0AAE1NX07</accession>
<evidence type="ECO:0000313" key="3">
    <source>
        <dbReference type="EMBL" id="KAK4296707.1"/>
    </source>
</evidence>
<proteinExistence type="predicted"/>
<dbReference type="EMBL" id="JAWZYT010003787">
    <property type="protein sequence ID" value="KAK4296707.1"/>
    <property type="molecule type" value="Genomic_DNA"/>
</dbReference>
<feature type="region of interest" description="Disordered" evidence="2">
    <location>
        <begin position="103"/>
        <end position="132"/>
    </location>
</feature>
<gene>
    <name evidence="3" type="ORF">Pmani_030823</name>
</gene>
<evidence type="ECO:0000256" key="1">
    <source>
        <dbReference type="SAM" id="Coils"/>
    </source>
</evidence>
<protein>
    <submittedName>
        <fullName evidence="3">Uncharacterized protein</fullName>
    </submittedName>
</protein>
<keyword evidence="1" id="KW-0175">Coiled coil</keyword>
<sequence length="169" mass="19707">MVQNNQFANDQAARDHDFRMLQYKMQMEDRRAQLESEREERRAQMELEARKLELELEKYKVDHEPRRPVMSGVIRTAQLLLRVLSTKAEQQRAIRCAHEGLGTSIESKDSDDTTDDNSNFINEDNSNSDEEIWEFNEDEVMKGKEGMVKIKEKAHDAAHNNIKLAQATQ</sequence>
<comment type="caution">
    <text evidence="3">The sequence shown here is derived from an EMBL/GenBank/DDBJ whole genome shotgun (WGS) entry which is preliminary data.</text>
</comment>
<organism evidence="3 4">
    <name type="scientific">Petrolisthes manimaculis</name>
    <dbReference type="NCBI Taxonomy" id="1843537"/>
    <lineage>
        <taxon>Eukaryota</taxon>
        <taxon>Metazoa</taxon>
        <taxon>Ecdysozoa</taxon>
        <taxon>Arthropoda</taxon>
        <taxon>Crustacea</taxon>
        <taxon>Multicrustacea</taxon>
        <taxon>Malacostraca</taxon>
        <taxon>Eumalacostraca</taxon>
        <taxon>Eucarida</taxon>
        <taxon>Decapoda</taxon>
        <taxon>Pleocyemata</taxon>
        <taxon>Anomura</taxon>
        <taxon>Galatheoidea</taxon>
        <taxon>Porcellanidae</taxon>
        <taxon>Petrolisthes</taxon>
    </lineage>
</organism>
<reference evidence="3" key="1">
    <citation type="submission" date="2023-11" db="EMBL/GenBank/DDBJ databases">
        <title>Genome assemblies of two species of porcelain crab, Petrolisthes cinctipes and Petrolisthes manimaculis (Anomura: Porcellanidae).</title>
        <authorList>
            <person name="Angst P."/>
        </authorList>
    </citation>
    <scope>NUCLEOTIDE SEQUENCE</scope>
    <source>
        <strain evidence="3">PB745_02</strain>
        <tissue evidence="3">Gill</tissue>
    </source>
</reference>
<evidence type="ECO:0000313" key="4">
    <source>
        <dbReference type="Proteomes" id="UP001292094"/>
    </source>
</evidence>
<keyword evidence="4" id="KW-1185">Reference proteome</keyword>
<dbReference type="AlphaFoldDB" id="A0AAE1NX07"/>
<name>A0AAE1NX07_9EUCA</name>
<dbReference type="Proteomes" id="UP001292094">
    <property type="component" value="Unassembled WGS sequence"/>
</dbReference>
<feature type="coiled-coil region" evidence="1">
    <location>
        <begin position="20"/>
        <end position="62"/>
    </location>
</feature>
<evidence type="ECO:0000256" key="2">
    <source>
        <dbReference type="SAM" id="MobiDB-lite"/>
    </source>
</evidence>